<dbReference type="KEGG" id="amr:AM1_4842"/>
<name>B0C3H9_ACAM1</name>
<organism evidence="2 3">
    <name type="scientific">Acaryochloris marina (strain MBIC 11017)</name>
    <dbReference type="NCBI Taxonomy" id="329726"/>
    <lineage>
        <taxon>Bacteria</taxon>
        <taxon>Bacillati</taxon>
        <taxon>Cyanobacteriota</taxon>
        <taxon>Cyanophyceae</taxon>
        <taxon>Acaryochloridales</taxon>
        <taxon>Acaryochloridaceae</taxon>
        <taxon>Acaryochloris</taxon>
    </lineage>
</organism>
<evidence type="ECO:0000313" key="2">
    <source>
        <dbReference type="EMBL" id="ABW29813.1"/>
    </source>
</evidence>
<evidence type="ECO:0000313" key="3">
    <source>
        <dbReference type="Proteomes" id="UP000000268"/>
    </source>
</evidence>
<sequence>MVASQNNPFADRHFSKDDNACLPDSGLVYGSQRLSTDSGDFTG</sequence>
<dbReference type="Proteomes" id="UP000000268">
    <property type="component" value="Chromosome"/>
</dbReference>
<evidence type="ECO:0000256" key="1">
    <source>
        <dbReference type="SAM" id="MobiDB-lite"/>
    </source>
</evidence>
<gene>
    <name evidence="2" type="ordered locus">AM1_4842</name>
</gene>
<dbReference type="HOGENOM" id="CLU_3228077_0_0_3"/>
<dbReference type="EMBL" id="CP000828">
    <property type="protein sequence ID" value="ABW29813.1"/>
    <property type="molecule type" value="Genomic_DNA"/>
</dbReference>
<protein>
    <submittedName>
        <fullName evidence="2">Uncharacterized protein</fullName>
    </submittedName>
</protein>
<feature type="region of interest" description="Disordered" evidence="1">
    <location>
        <begin position="1"/>
        <end position="21"/>
    </location>
</feature>
<dbReference type="RefSeq" id="WP_012165092.1">
    <property type="nucleotide sequence ID" value="NC_009925.1"/>
</dbReference>
<reference evidence="2 3" key="1">
    <citation type="journal article" date="2008" name="Proc. Natl. Acad. Sci. U.S.A.">
        <title>Niche adaptation and genome expansion in the chlorophyll d-producing cyanobacterium Acaryochloris marina.</title>
        <authorList>
            <person name="Swingley W.D."/>
            <person name="Chen M."/>
            <person name="Cheung P.C."/>
            <person name="Conrad A.L."/>
            <person name="Dejesa L.C."/>
            <person name="Hao J."/>
            <person name="Honchak B.M."/>
            <person name="Karbach L.E."/>
            <person name="Kurdoglu A."/>
            <person name="Lahiri S."/>
            <person name="Mastrian S.D."/>
            <person name="Miyashita H."/>
            <person name="Page L."/>
            <person name="Ramakrishna P."/>
            <person name="Satoh S."/>
            <person name="Sattley W.M."/>
            <person name="Shimada Y."/>
            <person name="Taylor H.L."/>
            <person name="Tomo T."/>
            <person name="Tsuchiya T."/>
            <person name="Wang Z.T."/>
            <person name="Raymond J."/>
            <person name="Mimuro M."/>
            <person name="Blankenship R.E."/>
            <person name="Touchman J.W."/>
        </authorList>
    </citation>
    <scope>NUCLEOTIDE SEQUENCE [LARGE SCALE GENOMIC DNA]</scope>
    <source>
        <strain evidence="3">MBIC 11017</strain>
    </source>
</reference>
<feature type="compositionally biased region" description="Basic and acidic residues" evidence="1">
    <location>
        <begin position="10"/>
        <end position="19"/>
    </location>
</feature>
<proteinExistence type="predicted"/>
<keyword evidence="3" id="KW-1185">Reference proteome</keyword>
<dbReference type="AlphaFoldDB" id="B0C3H9"/>
<dbReference type="STRING" id="329726.AM1_4842"/>
<accession>B0C3H9</accession>